<gene>
    <name evidence="5" type="ORF">AQI94_15600</name>
</gene>
<dbReference type="OrthoDB" id="4717569at2"/>
<dbReference type="RefSeq" id="WP_031041789.1">
    <property type="nucleotide sequence ID" value="NZ_JBEYZI010000095.1"/>
</dbReference>
<accession>A0A101N707</accession>
<comment type="subcellular location">
    <subcellularLocation>
        <location evidence="1">Golgi apparatus membrane</location>
        <topology evidence="1">Peripheral membrane protein</topology>
        <orientation evidence="1">Cytoplasmic side</orientation>
    </subcellularLocation>
</comment>
<evidence type="ECO:0000256" key="1">
    <source>
        <dbReference type="ARBA" id="ARBA00004255"/>
    </source>
</evidence>
<dbReference type="AlphaFoldDB" id="A0A101N707"/>
<evidence type="ECO:0000313" key="5">
    <source>
        <dbReference type="EMBL" id="KUM87709.1"/>
    </source>
</evidence>
<organism evidence="5 6">
    <name type="scientific">Streptomyces pseudovenezuelae</name>
    <dbReference type="NCBI Taxonomy" id="67350"/>
    <lineage>
        <taxon>Bacteria</taxon>
        <taxon>Bacillati</taxon>
        <taxon>Actinomycetota</taxon>
        <taxon>Actinomycetes</taxon>
        <taxon>Kitasatosporales</taxon>
        <taxon>Streptomycetaceae</taxon>
        <taxon>Streptomyces</taxon>
        <taxon>Streptomyces aurantiacus group</taxon>
    </lineage>
</organism>
<dbReference type="Proteomes" id="UP000053039">
    <property type="component" value="Unassembled WGS sequence"/>
</dbReference>
<evidence type="ECO:0000256" key="2">
    <source>
        <dbReference type="ARBA" id="ARBA00023034"/>
    </source>
</evidence>
<dbReference type="InterPro" id="IPR038261">
    <property type="entry name" value="GPP34-like_sf"/>
</dbReference>
<keyword evidence="2" id="KW-0333">Golgi apparatus</keyword>
<dbReference type="InterPro" id="IPR008628">
    <property type="entry name" value="GPP34-like"/>
</dbReference>
<sequence>MPDGPLSLPAHLYLLAWDTSKSEATGAGQVPQLVRAGALTELARRGLLLDVDGIATPVDMDADTGDPVLDGLLELVRESRPHRWRSWVTPHTRITLDAVREQLTAGGQLLARKRRVLGLFPTVEHDLARPAAVEALQEEARQVLRGPLTPVDVTDRDAALVALAAAAELRTVLPRGEHHGARVEELVERSGQVAPVLRELVHGVRGAVASVAARA</sequence>
<dbReference type="EMBL" id="LMWM01000014">
    <property type="protein sequence ID" value="KUM87709.1"/>
    <property type="molecule type" value="Genomic_DNA"/>
</dbReference>
<proteinExistence type="predicted"/>
<dbReference type="GO" id="GO:0070273">
    <property type="term" value="F:phosphatidylinositol-4-phosphate binding"/>
    <property type="evidence" value="ECO:0007669"/>
    <property type="project" value="InterPro"/>
</dbReference>
<keyword evidence="4" id="KW-0472">Membrane</keyword>
<name>A0A101N707_9ACTN</name>
<evidence type="ECO:0008006" key="7">
    <source>
        <dbReference type="Google" id="ProtNLM"/>
    </source>
</evidence>
<dbReference type="Gene3D" id="1.10.3630.10">
    <property type="entry name" value="yeast vps74-n-term truncation variant domain like"/>
    <property type="match status" value="1"/>
</dbReference>
<evidence type="ECO:0000313" key="6">
    <source>
        <dbReference type="Proteomes" id="UP000053039"/>
    </source>
</evidence>
<dbReference type="GO" id="GO:0005737">
    <property type="term" value="C:cytoplasm"/>
    <property type="evidence" value="ECO:0007669"/>
    <property type="project" value="UniProtKB-ARBA"/>
</dbReference>
<keyword evidence="3" id="KW-0446">Lipid-binding</keyword>
<evidence type="ECO:0000256" key="4">
    <source>
        <dbReference type="ARBA" id="ARBA00023136"/>
    </source>
</evidence>
<reference evidence="5 6" key="1">
    <citation type="submission" date="2015-10" db="EMBL/GenBank/DDBJ databases">
        <title>Draft genome sequence of Streptomyces pseudovenezuelae DSM 40212, type strain for the species Streptomyces pseudovenezuelae.</title>
        <authorList>
            <person name="Ruckert C."/>
            <person name="Winkler A."/>
            <person name="Kalinowski J."/>
            <person name="Kampfer P."/>
            <person name="Glaeser S."/>
        </authorList>
    </citation>
    <scope>NUCLEOTIDE SEQUENCE [LARGE SCALE GENOMIC DNA]</scope>
    <source>
        <strain evidence="5 6">DSM 40212</strain>
    </source>
</reference>
<evidence type="ECO:0000256" key="3">
    <source>
        <dbReference type="ARBA" id="ARBA00023121"/>
    </source>
</evidence>
<dbReference type="GO" id="GO:0012505">
    <property type="term" value="C:endomembrane system"/>
    <property type="evidence" value="ECO:0007669"/>
    <property type="project" value="UniProtKB-ARBA"/>
</dbReference>
<dbReference type="Pfam" id="PF05719">
    <property type="entry name" value="GPP34"/>
    <property type="match status" value="1"/>
</dbReference>
<protein>
    <recommendedName>
        <fullName evidence="7">GPP34 family phosphoprotein</fullName>
    </recommendedName>
</protein>
<comment type="caution">
    <text evidence="5">The sequence shown here is derived from an EMBL/GenBank/DDBJ whole genome shotgun (WGS) entry which is preliminary data.</text>
</comment>